<dbReference type="GO" id="GO:0005304">
    <property type="term" value="F:L-valine transmembrane transporter activity"/>
    <property type="evidence" value="ECO:0007669"/>
    <property type="project" value="TreeGrafter"/>
</dbReference>
<reference evidence="5" key="1">
    <citation type="journal article" date="2020" name="mSystems">
        <title>Genome- and Community-Level Interaction Insights into Carbon Utilization and Element Cycling Functions of Hydrothermarchaeota in Hydrothermal Sediment.</title>
        <authorList>
            <person name="Zhou Z."/>
            <person name="Liu Y."/>
            <person name="Xu W."/>
            <person name="Pan J."/>
            <person name="Luo Z.H."/>
            <person name="Li M."/>
        </authorList>
    </citation>
    <scope>NUCLEOTIDE SEQUENCE [LARGE SCALE GENOMIC DNA]</scope>
    <source>
        <strain evidence="5">SpSt-769</strain>
    </source>
</reference>
<dbReference type="Pfam" id="PF12399">
    <property type="entry name" value="BCA_ABC_TP_C"/>
    <property type="match status" value="1"/>
</dbReference>
<evidence type="ECO:0000313" key="5">
    <source>
        <dbReference type="EMBL" id="HGH61658.1"/>
    </source>
</evidence>
<dbReference type="PANTHER" id="PTHR45772:SF7">
    <property type="entry name" value="AMINO ACID ABC TRANSPORTER ATP-BINDING PROTEIN"/>
    <property type="match status" value="1"/>
</dbReference>
<proteinExistence type="predicted"/>
<dbReference type="GO" id="GO:0005524">
    <property type="term" value="F:ATP binding"/>
    <property type="evidence" value="ECO:0007669"/>
    <property type="project" value="UniProtKB-KW"/>
</dbReference>
<protein>
    <submittedName>
        <fullName evidence="5">ABC transporter ATP-binding protein</fullName>
    </submittedName>
</protein>
<dbReference type="InterPro" id="IPR027417">
    <property type="entry name" value="P-loop_NTPase"/>
</dbReference>
<dbReference type="EMBL" id="DTGT01000329">
    <property type="protein sequence ID" value="HGH61658.1"/>
    <property type="molecule type" value="Genomic_DNA"/>
</dbReference>
<dbReference type="GO" id="GO:0042941">
    <property type="term" value="P:D-alanine transmembrane transport"/>
    <property type="evidence" value="ECO:0007669"/>
    <property type="project" value="TreeGrafter"/>
</dbReference>
<evidence type="ECO:0000256" key="3">
    <source>
        <dbReference type="ARBA" id="ARBA00022840"/>
    </source>
</evidence>
<dbReference type="GO" id="GO:0015188">
    <property type="term" value="F:L-isoleucine transmembrane transporter activity"/>
    <property type="evidence" value="ECO:0007669"/>
    <property type="project" value="TreeGrafter"/>
</dbReference>
<dbReference type="Pfam" id="PF00005">
    <property type="entry name" value="ABC_tran"/>
    <property type="match status" value="1"/>
</dbReference>
<name>A0A7C4ASL4_9BACT</name>
<dbReference type="InterPro" id="IPR032823">
    <property type="entry name" value="BCA_ABC_TP_C"/>
</dbReference>
<dbReference type="PROSITE" id="PS50893">
    <property type="entry name" value="ABC_TRANSPORTER_2"/>
    <property type="match status" value="1"/>
</dbReference>
<dbReference type="Gene3D" id="3.40.50.300">
    <property type="entry name" value="P-loop containing nucleotide triphosphate hydrolases"/>
    <property type="match status" value="1"/>
</dbReference>
<feature type="domain" description="ABC transporter" evidence="4">
    <location>
        <begin position="2"/>
        <end position="243"/>
    </location>
</feature>
<accession>A0A7C4ASL4</accession>
<dbReference type="GO" id="GO:1903805">
    <property type="term" value="P:L-valine import across plasma membrane"/>
    <property type="evidence" value="ECO:0007669"/>
    <property type="project" value="TreeGrafter"/>
</dbReference>
<keyword evidence="3 5" id="KW-0067">ATP-binding</keyword>
<evidence type="ECO:0000256" key="2">
    <source>
        <dbReference type="ARBA" id="ARBA00022741"/>
    </source>
</evidence>
<evidence type="ECO:0000259" key="4">
    <source>
        <dbReference type="PROSITE" id="PS50893"/>
    </source>
</evidence>
<dbReference type="AlphaFoldDB" id="A0A7C4ASL4"/>
<dbReference type="InterPro" id="IPR017871">
    <property type="entry name" value="ABC_transporter-like_CS"/>
</dbReference>
<dbReference type="GO" id="GO:0016887">
    <property type="term" value="F:ATP hydrolysis activity"/>
    <property type="evidence" value="ECO:0007669"/>
    <property type="project" value="InterPro"/>
</dbReference>
<dbReference type="GO" id="GO:0015192">
    <property type="term" value="F:L-phenylalanine transmembrane transporter activity"/>
    <property type="evidence" value="ECO:0007669"/>
    <property type="project" value="TreeGrafter"/>
</dbReference>
<dbReference type="CDD" id="cd03219">
    <property type="entry name" value="ABC_Mj1267_LivG_branched"/>
    <property type="match status" value="1"/>
</dbReference>
<dbReference type="SUPFAM" id="SSF52540">
    <property type="entry name" value="P-loop containing nucleoside triphosphate hydrolases"/>
    <property type="match status" value="1"/>
</dbReference>
<dbReference type="GO" id="GO:1903806">
    <property type="term" value="P:L-isoleucine import across plasma membrane"/>
    <property type="evidence" value="ECO:0007669"/>
    <property type="project" value="TreeGrafter"/>
</dbReference>
<evidence type="ECO:0000256" key="1">
    <source>
        <dbReference type="ARBA" id="ARBA00022448"/>
    </source>
</evidence>
<keyword evidence="1" id="KW-0813">Transport</keyword>
<dbReference type="PANTHER" id="PTHR45772">
    <property type="entry name" value="CONSERVED COMPONENT OF ABC TRANSPORTER FOR NATURAL AMINO ACIDS-RELATED"/>
    <property type="match status" value="1"/>
</dbReference>
<dbReference type="PROSITE" id="PS00211">
    <property type="entry name" value="ABC_TRANSPORTER_1"/>
    <property type="match status" value="1"/>
</dbReference>
<keyword evidence="2" id="KW-0547">Nucleotide-binding</keyword>
<comment type="caution">
    <text evidence="5">The sequence shown here is derived from an EMBL/GenBank/DDBJ whole genome shotgun (WGS) entry which is preliminary data.</text>
</comment>
<gene>
    <name evidence="5" type="ORF">ENV54_10210</name>
</gene>
<dbReference type="FunFam" id="3.40.50.300:FF:000421">
    <property type="entry name" value="Branched-chain amino acid ABC transporter ATP-binding protein"/>
    <property type="match status" value="1"/>
</dbReference>
<dbReference type="SMART" id="SM00382">
    <property type="entry name" value="AAA"/>
    <property type="match status" value="1"/>
</dbReference>
<organism evidence="5">
    <name type="scientific">Desulfomonile tiedjei</name>
    <dbReference type="NCBI Taxonomy" id="2358"/>
    <lineage>
        <taxon>Bacteria</taxon>
        <taxon>Pseudomonadati</taxon>
        <taxon>Thermodesulfobacteriota</taxon>
        <taxon>Desulfomonilia</taxon>
        <taxon>Desulfomonilales</taxon>
        <taxon>Desulfomonilaceae</taxon>
        <taxon>Desulfomonile</taxon>
    </lineage>
</organism>
<dbReference type="GO" id="GO:0005886">
    <property type="term" value="C:plasma membrane"/>
    <property type="evidence" value="ECO:0007669"/>
    <property type="project" value="TreeGrafter"/>
</dbReference>
<sequence>MLTVEQLSKSFDRFLAVRDANLHVEKGQVVAVIGPNGAGKSTLFKLITGLAKPDKGKIIFDGENITGMPAYDVCRKGIGLSFQIVNIFSRLSVFENVRVAVLAHQKKTFKLLTPARRLANEETARILESVGLGGVRNRVSGALSHGEQKVLEIAIALGTHPKLLILDEPTAGMSPEETQMMIELIQRLNQSMGLTILFCEHDMELVFSIAQSIMVMQQGATIIQADPETVKNDPLVREAYLGGGD</sequence>
<dbReference type="InterPro" id="IPR051120">
    <property type="entry name" value="ABC_AA/LPS_Transport"/>
</dbReference>
<dbReference type="InterPro" id="IPR003593">
    <property type="entry name" value="AAA+_ATPase"/>
</dbReference>
<dbReference type="InterPro" id="IPR003439">
    <property type="entry name" value="ABC_transporter-like_ATP-bd"/>
</dbReference>
<dbReference type="GO" id="GO:0015808">
    <property type="term" value="P:L-alanine transport"/>
    <property type="evidence" value="ECO:0007669"/>
    <property type="project" value="TreeGrafter"/>
</dbReference>